<dbReference type="SUPFAM" id="SSF53448">
    <property type="entry name" value="Nucleotide-diphospho-sugar transferases"/>
    <property type="match status" value="1"/>
</dbReference>
<dbReference type="PANTHER" id="PTHR43685">
    <property type="entry name" value="GLYCOSYLTRANSFERASE"/>
    <property type="match status" value="1"/>
</dbReference>
<sequence>MNAIDIMLPHYGDISYLKTAVRSVIAQDDDNWRLTVIDDSVTDNDLPAWFDALRDDRVRYRRNHRNLGINANFQQCLDLAEHDFLVVMGSDDALLPNYVGTIRRTAQRYPDADVVQAGVEVIDRDGNVVKPLTDRVKRNLYAPDTSTPKVMAGEDLVVSLLRGNWTYFPSLCWRREALKDLGFRPGLSVVLDLALMLDLLERGGRLVVVPDLCFQYRRHDASVSSSLASLGGRFTEEHDFFLDVADHMQHIGWHRAAKAARLHLSSRLHALLMLPGAVTSRQTASAKLLVRHAFGTTKPVRK</sequence>
<dbReference type="Pfam" id="PF00535">
    <property type="entry name" value="Glycos_transf_2"/>
    <property type="match status" value="1"/>
</dbReference>
<dbReference type="CDD" id="cd00761">
    <property type="entry name" value="Glyco_tranf_GTA_type"/>
    <property type="match status" value="1"/>
</dbReference>
<dbReference type="Gene3D" id="3.90.550.10">
    <property type="entry name" value="Spore Coat Polysaccharide Biosynthesis Protein SpsA, Chain A"/>
    <property type="match status" value="1"/>
</dbReference>
<comment type="caution">
    <text evidence="2">The sequence shown here is derived from an EMBL/GenBank/DDBJ whole genome shotgun (WGS) entry which is preliminary data.</text>
</comment>
<keyword evidence="2" id="KW-0808">Transferase</keyword>
<evidence type="ECO:0000313" key="3">
    <source>
        <dbReference type="Proteomes" id="UP000268727"/>
    </source>
</evidence>
<dbReference type="OrthoDB" id="3177103at2"/>
<accession>A0A3N1GYP7</accession>
<dbReference type="RefSeq" id="WP_123741554.1">
    <property type="nucleotide sequence ID" value="NZ_RJKM01000001.1"/>
</dbReference>
<feature type="domain" description="Glycosyltransferase 2-like" evidence="1">
    <location>
        <begin position="6"/>
        <end position="132"/>
    </location>
</feature>
<evidence type="ECO:0000313" key="2">
    <source>
        <dbReference type="EMBL" id="ROP35405.1"/>
    </source>
</evidence>
<dbReference type="InterPro" id="IPR001173">
    <property type="entry name" value="Glyco_trans_2-like"/>
</dbReference>
<keyword evidence="3" id="KW-1185">Reference proteome</keyword>
<reference evidence="2 3" key="1">
    <citation type="submission" date="2018-11" db="EMBL/GenBank/DDBJ databases">
        <title>Sequencing the genomes of 1000 actinobacteria strains.</title>
        <authorList>
            <person name="Klenk H.-P."/>
        </authorList>
    </citation>
    <scope>NUCLEOTIDE SEQUENCE [LARGE SCALE GENOMIC DNA]</scope>
    <source>
        <strain evidence="2 3">DSM 44231</strain>
    </source>
</reference>
<organism evidence="2 3">
    <name type="scientific">Saccharothrix texasensis</name>
    <dbReference type="NCBI Taxonomy" id="103734"/>
    <lineage>
        <taxon>Bacteria</taxon>
        <taxon>Bacillati</taxon>
        <taxon>Actinomycetota</taxon>
        <taxon>Actinomycetes</taxon>
        <taxon>Pseudonocardiales</taxon>
        <taxon>Pseudonocardiaceae</taxon>
        <taxon>Saccharothrix</taxon>
    </lineage>
</organism>
<protein>
    <submittedName>
        <fullName evidence="2">Glycosyl transferase family 2</fullName>
    </submittedName>
</protein>
<gene>
    <name evidence="2" type="ORF">EDD40_0634</name>
</gene>
<dbReference type="InterPro" id="IPR029044">
    <property type="entry name" value="Nucleotide-diphossugar_trans"/>
</dbReference>
<name>A0A3N1GYP7_9PSEU</name>
<dbReference type="PANTHER" id="PTHR43685:SF2">
    <property type="entry name" value="GLYCOSYLTRANSFERASE 2-LIKE DOMAIN-CONTAINING PROTEIN"/>
    <property type="match status" value="1"/>
</dbReference>
<dbReference type="EMBL" id="RJKM01000001">
    <property type="protein sequence ID" value="ROP35405.1"/>
    <property type="molecule type" value="Genomic_DNA"/>
</dbReference>
<dbReference type="GO" id="GO:0016740">
    <property type="term" value="F:transferase activity"/>
    <property type="evidence" value="ECO:0007669"/>
    <property type="project" value="UniProtKB-KW"/>
</dbReference>
<dbReference type="AlphaFoldDB" id="A0A3N1GYP7"/>
<proteinExistence type="predicted"/>
<evidence type="ECO:0000259" key="1">
    <source>
        <dbReference type="Pfam" id="PF00535"/>
    </source>
</evidence>
<dbReference type="InterPro" id="IPR050834">
    <property type="entry name" value="Glycosyltransf_2"/>
</dbReference>
<dbReference type="Proteomes" id="UP000268727">
    <property type="component" value="Unassembled WGS sequence"/>
</dbReference>